<evidence type="ECO:0000256" key="2">
    <source>
        <dbReference type="ARBA" id="ARBA00023319"/>
    </source>
</evidence>
<dbReference type="InterPro" id="IPR036179">
    <property type="entry name" value="Ig-like_dom_sf"/>
</dbReference>
<dbReference type="InterPro" id="IPR013783">
    <property type="entry name" value="Ig-like_fold"/>
</dbReference>
<dbReference type="Proteomes" id="UP000784294">
    <property type="component" value="Unassembled WGS sequence"/>
</dbReference>
<dbReference type="EMBL" id="CAAALY010075946">
    <property type="protein sequence ID" value="VEL25733.1"/>
    <property type="molecule type" value="Genomic_DNA"/>
</dbReference>
<evidence type="ECO:0000313" key="4">
    <source>
        <dbReference type="EMBL" id="VEL25733.1"/>
    </source>
</evidence>
<sequence length="110" mass="12312">MYLVAPALLKNVRLVDTYRIHAGQSFVVEVPFEACPKPSIRWQVNGVAVIPSSKRYHVDTVCGLTSLSVQRSQREDAGQVDVLIQNNYGSLNWVCELIILGERLCLREVA</sequence>
<name>A0A3S5AUN6_9PLAT</name>
<gene>
    <name evidence="4" type="ORF">PXEA_LOCUS19173</name>
</gene>
<accession>A0A3S5AUN6</accession>
<comment type="caution">
    <text evidence="4">The sequence shown here is derived from an EMBL/GenBank/DDBJ whole genome shotgun (WGS) entry which is preliminary data.</text>
</comment>
<dbReference type="InterPro" id="IPR013098">
    <property type="entry name" value="Ig_I-set"/>
</dbReference>
<dbReference type="Gene3D" id="2.60.40.10">
    <property type="entry name" value="Immunoglobulins"/>
    <property type="match status" value="1"/>
</dbReference>
<feature type="domain" description="Immunoglobulin I-set" evidence="3">
    <location>
        <begin position="16"/>
        <end position="98"/>
    </location>
</feature>
<evidence type="ECO:0000313" key="5">
    <source>
        <dbReference type="Proteomes" id="UP000784294"/>
    </source>
</evidence>
<dbReference type="OrthoDB" id="504170at2759"/>
<evidence type="ECO:0000259" key="3">
    <source>
        <dbReference type="Pfam" id="PF07679"/>
    </source>
</evidence>
<dbReference type="Pfam" id="PF07679">
    <property type="entry name" value="I-set"/>
    <property type="match status" value="1"/>
</dbReference>
<dbReference type="FunFam" id="2.60.40.10:FF:000031">
    <property type="entry name" value="Myosin-binding protein C, slow type"/>
    <property type="match status" value="1"/>
</dbReference>
<protein>
    <recommendedName>
        <fullName evidence="3">Immunoglobulin I-set domain-containing protein</fullName>
    </recommendedName>
</protein>
<keyword evidence="5" id="KW-1185">Reference proteome</keyword>
<keyword evidence="2" id="KW-0393">Immunoglobulin domain</keyword>
<proteinExistence type="predicted"/>
<organism evidence="4 5">
    <name type="scientific">Protopolystoma xenopodis</name>
    <dbReference type="NCBI Taxonomy" id="117903"/>
    <lineage>
        <taxon>Eukaryota</taxon>
        <taxon>Metazoa</taxon>
        <taxon>Spiralia</taxon>
        <taxon>Lophotrochozoa</taxon>
        <taxon>Platyhelminthes</taxon>
        <taxon>Monogenea</taxon>
        <taxon>Polyopisthocotylea</taxon>
        <taxon>Polystomatidea</taxon>
        <taxon>Polystomatidae</taxon>
        <taxon>Protopolystoma</taxon>
    </lineage>
</organism>
<reference evidence="4" key="1">
    <citation type="submission" date="2018-11" db="EMBL/GenBank/DDBJ databases">
        <authorList>
            <consortium name="Pathogen Informatics"/>
        </authorList>
    </citation>
    <scope>NUCLEOTIDE SEQUENCE</scope>
</reference>
<keyword evidence="1" id="KW-0677">Repeat</keyword>
<evidence type="ECO:0000256" key="1">
    <source>
        <dbReference type="ARBA" id="ARBA00022737"/>
    </source>
</evidence>
<dbReference type="AlphaFoldDB" id="A0A3S5AUN6"/>
<dbReference type="SUPFAM" id="SSF48726">
    <property type="entry name" value="Immunoglobulin"/>
    <property type="match status" value="1"/>
</dbReference>